<dbReference type="AlphaFoldDB" id="A0AAE0M818"/>
<sequence>MKQLNVILNGHIDMQGTFGKLTFPMPVGRLPTQFWPSPIFPNPEALQFRQSNTYIRIQATAKPQDIFTTTLRDQRLTIAFFPIPKKLTKVIALSIAALVPVEATEWNCQFVGGGAGHAALKADHETFNRLFGGPRLTARSGQCYVSICNRRALAWCNTSGTTRTEYANERNVMADADPLTRNNCTWDDGGFWTGYF</sequence>
<accession>A0AAE0M818</accession>
<reference evidence="1" key="2">
    <citation type="submission" date="2023-06" db="EMBL/GenBank/DDBJ databases">
        <authorList>
            <consortium name="Lawrence Berkeley National Laboratory"/>
            <person name="Haridas S."/>
            <person name="Hensen N."/>
            <person name="Bonometti L."/>
            <person name="Westerberg I."/>
            <person name="Brannstrom I.O."/>
            <person name="Guillou S."/>
            <person name="Cros-Aarteil S."/>
            <person name="Calhoun S."/>
            <person name="Kuo A."/>
            <person name="Mondo S."/>
            <person name="Pangilinan J."/>
            <person name="Riley R."/>
            <person name="Labutti K."/>
            <person name="Andreopoulos B."/>
            <person name="Lipzen A."/>
            <person name="Chen C."/>
            <person name="Yanf M."/>
            <person name="Daum C."/>
            <person name="Ng V."/>
            <person name="Clum A."/>
            <person name="Steindorff A."/>
            <person name="Ohm R."/>
            <person name="Martin F."/>
            <person name="Silar P."/>
            <person name="Natvig D."/>
            <person name="Lalanne C."/>
            <person name="Gautier V."/>
            <person name="Ament-Velasquez S.L."/>
            <person name="Kruys A."/>
            <person name="Hutchinson M.I."/>
            <person name="Powell A.J."/>
            <person name="Barry K."/>
            <person name="Miller A.N."/>
            <person name="Grigoriev I.V."/>
            <person name="Debuchy R."/>
            <person name="Gladieux P."/>
            <person name="Thoren M.H."/>
            <person name="Johannesson H."/>
        </authorList>
    </citation>
    <scope>NUCLEOTIDE SEQUENCE</scope>
    <source>
        <strain evidence="1">CBS 118394</strain>
    </source>
</reference>
<comment type="caution">
    <text evidence="1">The sequence shown here is derived from an EMBL/GenBank/DDBJ whole genome shotgun (WGS) entry which is preliminary data.</text>
</comment>
<evidence type="ECO:0000313" key="1">
    <source>
        <dbReference type="EMBL" id="KAK3321978.1"/>
    </source>
</evidence>
<gene>
    <name evidence="1" type="ORF">B0H66DRAFT_619281</name>
</gene>
<organism evidence="1 2">
    <name type="scientific">Apodospora peruviana</name>
    <dbReference type="NCBI Taxonomy" id="516989"/>
    <lineage>
        <taxon>Eukaryota</taxon>
        <taxon>Fungi</taxon>
        <taxon>Dikarya</taxon>
        <taxon>Ascomycota</taxon>
        <taxon>Pezizomycotina</taxon>
        <taxon>Sordariomycetes</taxon>
        <taxon>Sordariomycetidae</taxon>
        <taxon>Sordariales</taxon>
        <taxon>Lasiosphaeriaceae</taxon>
        <taxon>Apodospora</taxon>
    </lineage>
</organism>
<keyword evidence="2" id="KW-1185">Reference proteome</keyword>
<reference evidence="1" key="1">
    <citation type="journal article" date="2023" name="Mol. Phylogenet. Evol.">
        <title>Genome-scale phylogeny and comparative genomics of the fungal order Sordariales.</title>
        <authorList>
            <person name="Hensen N."/>
            <person name="Bonometti L."/>
            <person name="Westerberg I."/>
            <person name="Brannstrom I.O."/>
            <person name="Guillou S."/>
            <person name="Cros-Aarteil S."/>
            <person name="Calhoun S."/>
            <person name="Haridas S."/>
            <person name="Kuo A."/>
            <person name="Mondo S."/>
            <person name="Pangilinan J."/>
            <person name="Riley R."/>
            <person name="LaButti K."/>
            <person name="Andreopoulos B."/>
            <person name="Lipzen A."/>
            <person name="Chen C."/>
            <person name="Yan M."/>
            <person name="Daum C."/>
            <person name="Ng V."/>
            <person name="Clum A."/>
            <person name="Steindorff A."/>
            <person name="Ohm R.A."/>
            <person name="Martin F."/>
            <person name="Silar P."/>
            <person name="Natvig D.O."/>
            <person name="Lalanne C."/>
            <person name="Gautier V."/>
            <person name="Ament-Velasquez S.L."/>
            <person name="Kruys A."/>
            <person name="Hutchinson M.I."/>
            <person name="Powell A.J."/>
            <person name="Barry K."/>
            <person name="Miller A.N."/>
            <person name="Grigoriev I.V."/>
            <person name="Debuchy R."/>
            <person name="Gladieux P."/>
            <person name="Hiltunen Thoren M."/>
            <person name="Johannesson H."/>
        </authorList>
    </citation>
    <scope>NUCLEOTIDE SEQUENCE</scope>
    <source>
        <strain evidence="1">CBS 118394</strain>
    </source>
</reference>
<dbReference type="Proteomes" id="UP001283341">
    <property type="component" value="Unassembled WGS sequence"/>
</dbReference>
<evidence type="ECO:0000313" key="2">
    <source>
        <dbReference type="Proteomes" id="UP001283341"/>
    </source>
</evidence>
<proteinExistence type="predicted"/>
<dbReference type="EMBL" id="JAUEDM010000003">
    <property type="protein sequence ID" value="KAK3321978.1"/>
    <property type="molecule type" value="Genomic_DNA"/>
</dbReference>
<protein>
    <submittedName>
        <fullName evidence="1">Uncharacterized protein</fullName>
    </submittedName>
</protein>
<name>A0AAE0M818_9PEZI</name>